<accession>A0A448B5U9</accession>
<comment type="catalytic activity">
    <reaction evidence="8">
        <text>L-tyrosyl-[protein] + ATP = O-(5'-adenylyl)-L-tyrosyl-[protein] + diphosphate</text>
        <dbReference type="Rhea" id="RHEA:54288"/>
        <dbReference type="Rhea" id="RHEA-COMP:10136"/>
        <dbReference type="Rhea" id="RHEA-COMP:13846"/>
        <dbReference type="ChEBI" id="CHEBI:30616"/>
        <dbReference type="ChEBI" id="CHEBI:33019"/>
        <dbReference type="ChEBI" id="CHEBI:46858"/>
        <dbReference type="ChEBI" id="CHEBI:83624"/>
        <dbReference type="EC" id="2.7.7.108"/>
    </reaction>
</comment>
<dbReference type="KEGG" id="cgle:NCTC11432_03484"/>
<evidence type="ECO:0000256" key="4">
    <source>
        <dbReference type="ARBA" id="ARBA00022723"/>
    </source>
</evidence>
<gene>
    <name evidence="8" type="primary">ydiU</name>
    <name evidence="8" type="synonym">selO</name>
    <name evidence="9" type="ORF">NCTC11432_03484</name>
</gene>
<organism evidence="9 10">
    <name type="scientific">Chryseobacterium gleum</name>
    <name type="common">Flavobacterium gleum</name>
    <dbReference type="NCBI Taxonomy" id="250"/>
    <lineage>
        <taxon>Bacteria</taxon>
        <taxon>Pseudomonadati</taxon>
        <taxon>Bacteroidota</taxon>
        <taxon>Flavobacteriia</taxon>
        <taxon>Flavobacteriales</taxon>
        <taxon>Weeksellaceae</taxon>
        <taxon>Chryseobacterium group</taxon>
        <taxon>Chryseobacterium</taxon>
    </lineage>
</organism>
<evidence type="ECO:0000256" key="1">
    <source>
        <dbReference type="ARBA" id="ARBA00009747"/>
    </source>
</evidence>
<comment type="catalytic activity">
    <reaction evidence="8">
        <text>L-seryl-[protein] + ATP = 3-O-(5'-adenylyl)-L-seryl-[protein] + diphosphate</text>
        <dbReference type="Rhea" id="RHEA:58120"/>
        <dbReference type="Rhea" id="RHEA-COMP:9863"/>
        <dbReference type="Rhea" id="RHEA-COMP:15073"/>
        <dbReference type="ChEBI" id="CHEBI:29999"/>
        <dbReference type="ChEBI" id="CHEBI:30616"/>
        <dbReference type="ChEBI" id="CHEBI:33019"/>
        <dbReference type="ChEBI" id="CHEBI:142516"/>
        <dbReference type="EC" id="2.7.7.108"/>
    </reaction>
</comment>
<feature type="binding site" evidence="8">
    <location>
        <position position="278"/>
    </location>
    <ligand>
        <name>ATP</name>
        <dbReference type="ChEBI" id="CHEBI:30616"/>
    </ligand>
</feature>
<dbReference type="HAMAP" id="MF_00692">
    <property type="entry name" value="SelO"/>
    <property type="match status" value="1"/>
</dbReference>
<dbReference type="GO" id="GO:0070733">
    <property type="term" value="F:AMPylase activity"/>
    <property type="evidence" value="ECO:0007669"/>
    <property type="project" value="UniProtKB-EC"/>
</dbReference>
<feature type="binding site" evidence="8">
    <location>
        <position position="269"/>
    </location>
    <ligand>
        <name>Mg(2+)</name>
        <dbReference type="ChEBI" id="CHEBI:18420"/>
    </ligand>
</feature>
<feature type="binding site" evidence="8">
    <location>
        <position position="191"/>
    </location>
    <ligand>
        <name>ATP</name>
        <dbReference type="ChEBI" id="CHEBI:30616"/>
    </ligand>
</feature>
<keyword evidence="2 8" id="KW-0808">Transferase</keyword>
<feature type="binding site" evidence="8">
    <location>
        <position position="100"/>
    </location>
    <ligand>
        <name>ATP</name>
        <dbReference type="ChEBI" id="CHEBI:30616"/>
    </ligand>
</feature>
<dbReference type="PANTHER" id="PTHR32057:SF14">
    <property type="entry name" value="PROTEIN ADENYLYLTRANSFERASE SELO, MITOCHONDRIAL"/>
    <property type="match status" value="1"/>
</dbReference>
<dbReference type="GO" id="GO:0030145">
    <property type="term" value="F:manganese ion binding"/>
    <property type="evidence" value="ECO:0007669"/>
    <property type="project" value="UniProtKB-UniRule"/>
</dbReference>
<comment type="catalytic activity">
    <reaction evidence="8">
        <text>L-histidyl-[protein] + UTP = N(tele)-(5'-uridylyl)-L-histidyl-[protein] + diphosphate</text>
        <dbReference type="Rhea" id="RHEA:83891"/>
        <dbReference type="Rhea" id="RHEA-COMP:9745"/>
        <dbReference type="Rhea" id="RHEA-COMP:20239"/>
        <dbReference type="ChEBI" id="CHEBI:29979"/>
        <dbReference type="ChEBI" id="CHEBI:33019"/>
        <dbReference type="ChEBI" id="CHEBI:46398"/>
        <dbReference type="ChEBI" id="CHEBI:233474"/>
    </reaction>
</comment>
<dbReference type="NCBIfam" id="NF000658">
    <property type="entry name" value="PRK00029.1"/>
    <property type="match status" value="1"/>
</dbReference>
<keyword evidence="7 8" id="KW-0460">Magnesium</keyword>
<proteinExistence type="inferred from homology"/>
<dbReference type="Pfam" id="PF02696">
    <property type="entry name" value="SelO"/>
    <property type="match status" value="1"/>
</dbReference>
<evidence type="ECO:0000256" key="3">
    <source>
        <dbReference type="ARBA" id="ARBA00022695"/>
    </source>
</evidence>
<keyword evidence="8" id="KW-0464">Manganese</keyword>
<dbReference type="PANTHER" id="PTHR32057">
    <property type="entry name" value="PROTEIN ADENYLYLTRANSFERASE SELO, MITOCHONDRIAL"/>
    <property type="match status" value="1"/>
</dbReference>
<dbReference type="InterPro" id="IPR003846">
    <property type="entry name" value="SelO"/>
</dbReference>
<comment type="catalytic activity">
    <reaction evidence="8">
        <text>L-tyrosyl-[protein] + UTP = O-(5'-uridylyl)-L-tyrosyl-[protein] + diphosphate</text>
        <dbReference type="Rhea" id="RHEA:83887"/>
        <dbReference type="Rhea" id="RHEA-COMP:10136"/>
        <dbReference type="Rhea" id="RHEA-COMP:20238"/>
        <dbReference type="ChEBI" id="CHEBI:33019"/>
        <dbReference type="ChEBI" id="CHEBI:46398"/>
        <dbReference type="ChEBI" id="CHEBI:46858"/>
        <dbReference type="ChEBI" id="CHEBI:90602"/>
    </reaction>
</comment>
<dbReference type="EC" id="2.7.7.108" evidence="8"/>
<dbReference type="Proteomes" id="UP000279227">
    <property type="component" value="Chromosome"/>
</dbReference>
<name>A0A448B5U9_CHRGE</name>
<keyword evidence="6 8" id="KW-0067">ATP-binding</keyword>
<feature type="binding site" evidence="8">
    <location>
        <position position="133"/>
    </location>
    <ligand>
        <name>ATP</name>
        <dbReference type="ChEBI" id="CHEBI:30616"/>
    </ligand>
</feature>
<dbReference type="GeneID" id="93019455"/>
<comment type="catalytic activity">
    <reaction evidence="8">
        <text>L-threonyl-[protein] + ATP = 3-O-(5'-adenylyl)-L-threonyl-[protein] + diphosphate</text>
        <dbReference type="Rhea" id="RHEA:54292"/>
        <dbReference type="Rhea" id="RHEA-COMP:11060"/>
        <dbReference type="Rhea" id="RHEA-COMP:13847"/>
        <dbReference type="ChEBI" id="CHEBI:30013"/>
        <dbReference type="ChEBI" id="CHEBI:30616"/>
        <dbReference type="ChEBI" id="CHEBI:33019"/>
        <dbReference type="ChEBI" id="CHEBI:138113"/>
        <dbReference type="EC" id="2.7.7.108"/>
    </reaction>
</comment>
<feature type="binding site" evidence="8">
    <location>
        <position position="278"/>
    </location>
    <ligand>
        <name>Mg(2+)</name>
        <dbReference type="ChEBI" id="CHEBI:18420"/>
    </ligand>
</feature>
<feature type="binding site" evidence="8">
    <location>
        <position position="134"/>
    </location>
    <ligand>
        <name>ATP</name>
        <dbReference type="ChEBI" id="CHEBI:30616"/>
    </ligand>
</feature>
<dbReference type="EMBL" id="LR134289">
    <property type="protein sequence ID" value="VEE09909.1"/>
    <property type="molecule type" value="Genomic_DNA"/>
</dbReference>
<keyword evidence="4 8" id="KW-0479">Metal-binding</keyword>
<evidence type="ECO:0000313" key="9">
    <source>
        <dbReference type="EMBL" id="VEE09909.1"/>
    </source>
</evidence>
<keyword evidence="5 8" id="KW-0547">Nucleotide-binding</keyword>
<dbReference type="STRING" id="525257.HMPREF0204_10441"/>
<reference evidence="9 10" key="1">
    <citation type="submission" date="2018-12" db="EMBL/GenBank/DDBJ databases">
        <authorList>
            <consortium name="Pathogen Informatics"/>
        </authorList>
    </citation>
    <scope>NUCLEOTIDE SEQUENCE [LARGE SCALE GENOMIC DNA]</scope>
    <source>
        <strain evidence="9 10">NCTC11432</strain>
    </source>
</reference>
<comment type="similarity">
    <text evidence="1 8">Belongs to the SELO family.</text>
</comment>
<feature type="binding site" evidence="8">
    <location>
        <position position="198"/>
    </location>
    <ligand>
        <name>ATP</name>
        <dbReference type="ChEBI" id="CHEBI:30616"/>
    </ligand>
</feature>
<dbReference type="EC" id="2.7.7.-" evidence="8"/>
<feature type="binding site" evidence="8">
    <location>
        <position position="98"/>
    </location>
    <ligand>
        <name>ATP</name>
        <dbReference type="ChEBI" id="CHEBI:30616"/>
    </ligand>
</feature>
<keyword evidence="3 8" id="KW-0548">Nucleotidyltransferase</keyword>
<evidence type="ECO:0000256" key="7">
    <source>
        <dbReference type="ARBA" id="ARBA00022842"/>
    </source>
</evidence>
<dbReference type="OrthoDB" id="9773505at2"/>
<comment type="cofactor">
    <cofactor evidence="8">
        <name>Mg(2+)</name>
        <dbReference type="ChEBI" id="CHEBI:18420"/>
    </cofactor>
    <cofactor evidence="8">
        <name>Mn(2+)</name>
        <dbReference type="ChEBI" id="CHEBI:29035"/>
    </cofactor>
</comment>
<dbReference type="GO" id="GO:0000287">
    <property type="term" value="F:magnesium ion binding"/>
    <property type="evidence" value="ECO:0007669"/>
    <property type="project" value="UniProtKB-UniRule"/>
</dbReference>
<evidence type="ECO:0000256" key="2">
    <source>
        <dbReference type="ARBA" id="ARBA00022679"/>
    </source>
</evidence>
<comment type="function">
    <text evidence="8">Nucleotidyltransferase involved in the post-translational modification of proteins. It can catalyze the addition of adenosine monophosphate (AMP) or uridine monophosphate (UMP) to a protein, resulting in modifications known as AMPylation and UMPylation.</text>
</comment>
<feature type="binding site" evidence="8">
    <location>
        <position position="121"/>
    </location>
    <ligand>
        <name>ATP</name>
        <dbReference type="ChEBI" id="CHEBI:30616"/>
    </ligand>
</feature>
<evidence type="ECO:0000313" key="10">
    <source>
        <dbReference type="Proteomes" id="UP000279227"/>
    </source>
</evidence>
<evidence type="ECO:0000256" key="6">
    <source>
        <dbReference type="ARBA" id="ARBA00022840"/>
    </source>
</evidence>
<dbReference type="AlphaFoldDB" id="A0A448B5U9"/>
<protein>
    <recommendedName>
        <fullName evidence="8">Protein nucleotidyltransferase YdiU</fullName>
        <ecNumber evidence="8">2.7.7.-</ecNumber>
    </recommendedName>
    <alternativeName>
        <fullName evidence="8">Protein adenylyltransferase YdiU</fullName>
        <ecNumber evidence="8">2.7.7.108</ecNumber>
    </alternativeName>
    <alternativeName>
        <fullName evidence="8">Protein uridylyltransferase YdiU</fullName>
        <ecNumber evidence="8">2.7.7.-</ecNumber>
    </alternativeName>
</protein>
<feature type="binding site" evidence="8">
    <location>
        <position position="101"/>
    </location>
    <ligand>
        <name>ATP</name>
        <dbReference type="ChEBI" id="CHEBI:30616"/>
    </ligand>
</feature>
<dbReference type="RefSeq" id="WP_002982414.1">
    <property type="nucleotide sequence ID" value="NZ_CP068486.1"/>
</dbReference>
<evidence type="ECO:0000256" key="5">
    <source>
        <dbReference type="ARBA" id="ARBA00022741"/>
    </source>
</evidence>
<feature type="active site" description="Proton acceptor" evidence="8">
    <location>
        <position position="268"/>
    </location>
</feature>
<evidence type="ECO:0000256" key="8">
    <source>
        <dbReference type="HAMAP-Rule" id="MF_00692"/>
    </source>
</evidence>
<comment type="catalytic activity">
    <reaction evidence="8">
        <text>L-seryl-[protein] + UTP = O-(5'-uridylyl)-L-seryl-[protein] + diphosphate</text>
        <dbReference type="Rhea" id="RHEA:64604"/>
        <dbReference type="Rhea" id="RHEA-COMP:9863"/>
        <dbReference type="Rhea" id="RHEA-COMP:16635"/>
        <dbReference type="ChEBI" id="CHEBI:29999"/>
        <dbReference type="ChEBI" id="CHEBI:33019"/>
        <dbReference type="ChEBI" id="CHEBI:46398"/>
        <dbReference type="ChEBI" id="CHEBI:156051"/>
    </reaction>
</comment>
<sequence length="515" mass="59488">MNIERIRQPFIENFPGDFSNNPMQRNTPKVLFATIRPAGFDKPELIAFNEALSEEIGLGKYEDKDLDFLVGNNLPENVQSYATAYAGHQFGNWAGQLGDGRAILAGEITNEKGKKTEIQWKGAGATPYSRHADGRAVLRSSVREYLMSEAMYHLGVPTTRALSLAFTGEDVMRDIMYNGNPELEKGAVVIRTAESFLRFGHFELMSAQREYNSLQELADFTIENYYPEITSTDSKKYKDFFERICTRTADLMVEWFRVGFVHGVMNTDNMSVLGLTIDYGPYSMMDEYDLNFTPNTTDLPGRRYAFGKQGQIAQWNLWQLANALHPLIKNEKFLEDTLNNFGTYFWEAHDRMLCKKFGFDQLKKEDEEFFTNWQGLMQELQLDYTLFFNQLEKINQNTNIIEHFKDISYININLNEEKIAKLEHFIRNYETRIALNSISKEASLAMMEKSNPKFILRNYLLYQCIEEISNGKRDMLEKLIKALENPYRELYPEFSAKRPSDYDDIAGCSTLSCSS</sequence>
<dbReference type="GO" id="GO:0005524">
    <property type="term" value="F:ATP binding"/>
    <property type="evidence" value="ECO:0007669"/>
    <property type="project" value="UniProtKB-UniRule"/>
</dbReference>